<sequence>MNANDLSALLWRERALLERLLLKLETERFFLREGSLHWLGHSTEELRDVLGRLRLEELARSVEVSLLAREWSAPDSVTLGGLVAHAPTSVWAEILGAHLTAMSVQARRVMALGQINEELLEKAALQAREEPAKLSTDTHGISVIPHPDADTDADDLDLMLRDDTIRAAQVITGQVLPGTLQEFLRIPKTP</sequence>
<comment type="caution">
    <text evidence="1">The sequence shown here is derived from an EMBL/GenBank/DDBJ whole genome shotgun (WGS) entry which is preliminary data.</text>
</comment>
<dbReference type="EMBL" id="BMFW01000021">
    <property type="protein sequence ID" value="GGH99268.1"/>
    <property type="molecule type" value="Genomic_DNA"/>
</dbReference>
<reference evidence="2" key="1">
    <citation type="journal article" date="2019" name="Int. J. Syst. Evol. Microbiol.">
        <title>The Global Catalogue of Microorganisms (GCM) 10K type strain sequencing project: providing services to taxonomists for standard genome sequencing and annotation.</title>
        <authorList>
            <consortium name="The Broad Institute Genomics Platform"/>
            <consortium name="The Broad Institute Genome Sequencing Center for Infectious Disease"/>
            <person name="Wu L."/>
            <person name="Ma J."/>
        </authorList>
    </citation>
    <scope>NUCLEOTIDE SEQUENCE [LARGE SCALE GENOMIC DNA]</scope>
    <source>
        <strain evidence="2">CGMCC 1.12778</strain>
    </source>
</reference>
<dbReference type="Pfam" id="PF05130">
    <property type="entry name" value="FlgN"/>
    <property type="match status" value="1"/>
</dbReference>
<protein>
    <recommendedName>
        <fullName evidence="3">DUF222 domain-containing protein</fullName>
    </recommendedName>
</protein>
<keyword evidence="2" id="KW-1185">Reference proteome</keyword>
<evidence type="ECO:0000313" key="2">
    <source>
        <dbReference type="Proteomes" id="UP000643279"/>
    </source>
</evidence>
<accession>A0ABQ2AYM7</accession>
<dbReference type="InterPro" id="IPR007809">
    <property type="entry name" value="FlgN-like"/>
</dbReference>
<organism evidence="1 2">
    <name type="scientific">Arthrobacter liuii</name>
    <dbReference type="NCBI Taxonomy" id="1476996"/>
    <lineage>
        <taxon>Bacteria</taxon>
        <taxon>Bacillati</taxon>
        <taxon>Actinomycetota</taxon>
        <taxon>Actinomycetes</taxon>
        <taxon>Micrococcales</taxon>
        <taxon>Micrococcaceae</taxon>
        <taxon>Arthrobacter</taxon>
    </lineage>
</organism>
<proteinExistence type="predicted"/>
<evidence type="ECO:0008006" key="3">
    <source>
        <dbReference type="Google" id="ProtNLM"/>
    </source>
</evidence>
<dbReference type="Proteomes" id="UP000643279">
    <property type="component" value="Unassembled WGS sequence"/>
</dbReference>
<evidence type="ECO:0000313" key="1">
    <source>
        <dbReference type="EMBL" id="GGH99268.1"/>
    </source>
</evidence>
<gene>
    <name evidence="1" type="ORF">GCM10007170_33710</name>
</gene>
<name>A0ABQ2AYM7_9MICC</name>
<dbReference type="RefSeq" id="WP_188572723.1">
    <property type="nucleotide sequence ID" value="NZ_BMFW01000021.1"/>
</dbReference>